<keyword evidence="3" id="KW-1185">Reference proteome</keyword>
<dbReference type="InterPro" id="IPR007048">
    <property type="entry name" value="IraD/Gp25-like"/>
</dbReference>
<dbReference type="SUPFAM" id="SSF49899">
    <property type="entry name" value="Concanavalin A-like lectins/glucanases"/>
    <property type="match status" value="1"/>
</dbReference>
<sequence length="598" mass="64166">MAGMNINTGEQLEGAEHIRQSIADIITTPIGSRVMRREYGSLVPELLDMPMTDALLMQVYAATVIAVSRWEPRITITGTRRTISTDAHGTAIMELIGKTQDGQMITSPITNAIAAAIKNGNPQNARIKRLIENLFKNSKKGVFYIVNPVVLGTANMFKDAAGNLPVTKNGDPVGRINDLSGNNNHLIQPVSANRPIYRTEAGQHWIEYDGVSSFMTLTRNPEYTSPFDIAISAQWGGAGYGAFRSRTASGAFAGRHHPEIESSAITGGGSIRVNREAFSGNTITLNRQVSSLPATGVALNCAPFEGDITPFIHANIPSSGRMWGYLEVEGGFGNLLTDVERFISNLHGGDPLEKVIQNAFAGSNQGLLLVPKPIVLNQQNLWQDTLIQTPVTATGDPVGRLRSVIPGSQSAVQPVAAARPPYQADNGLQWLLPDGINDHLDIPVVSEIGSFTIVIALSATDTGSNQRLFGNRGTGEAGTVPGFFIRPDYVYLDDGQGGVVAFSIPYPEGPRIMSIEYDASAGSVRVFINRALQQENSVPAGFGSVQSSGFIRLFSAPNNGNQPFSGKFYGLAMAYRVMSESERELTETYAAQLAGVAL</sequence>
<evidence type="ECO:0000259" key="1">
    <source>
        <dbReference type="Pfam" id="PF04965"/>
    </source>
</evidence>
<evidence type="ECO:0000313" key="2">
    <source>
        <dbReference type="EMBL" id="NYS80109.1"/>
    </source>
</evidence>
<evidence type="ECO:0000313" key="3">
    <source>
        <dbReference type="Proteomes" id="UP000526892"/>
    </source>
</evidence>
<protein>
    <submittedName>
        <fullName evidence="2">GPW/gp25 family protein</fullName>
    </submittedName>
</protein>
<dbReference type="EMBL" id="JACCDE010000042">
    <property type="protein sequence ID" value="NYS80109.1"/>
    <property type="molecule type" value="Genomic_DNA"/>
</dbReference>
<dbReference type="InterPro" id="IPR013320">
    <property type="entry name" value="ConA-like_dom_sf"/>
</dbReference>
<dbReference type="Proteomes" id="UP000526892">
    <property type="component" value="Unassembled WGS sequence"/>
</dbReference>
<accession>A0A7Z0LWZ0</accession>
<organism evidence="2 3">
    <name type="scientific">Vreelandella glaciei</name>
    <dbReference type="NCBI Taxonomy" id="186761"/>
    <lineage>
        <taxon>Bacteria</taxon>
        <taxon>Pseudomonadati</taxon>
        <taxon>Pseudomonadota</taxon>
        <taxon>Gammaproteobacteria</taxon>
        <taxon>Oceanospirillales</taxon>
        <taxon>Halomonadaceae</taxon>
        <taxon>Vreelandella</taxon>
    </lineage>
</organism>
<dbReference type="SUPFAM" id="SSF160719">
    <property type="entry name" value="gpW/gp25-like"/>
    <property type="match status" value="1"/>
</dbReference>
<name>A0A7Z0LWZ0_9GAMM</name>
<dbReference type="AlphaFoldDB" id="A0A7Z0LWZ0"/>
<gene>
    <name evidence="2" type="ORF">HZS80_20810</name>
</gene>
<feature type="domain" description="IraD/Gp25-like" evidence="1">
    <location>
        <begin position="14"/>
        <end position="79"/>
    </location>
</feature>
<proteinExistence type="predicted"/>
<dbReference type="Pfam" id="PF04965">
    <property type="entry name" value="GPW_gp25"/>
    <property type="match status" value="1"/>
</dbReference>
<reference evidence="2 3" key="1">
    <citation type="journal article" date="2003" name="Extremophiles">
        <title>Halomonas glaciei sp. nov. isolated from fast ice of Adelie Land, Antarctica.</title>
        <authorList>
            <person name="Reddy G.S."/>
            <person name="Raghavan P.U."/>
            <person name="Sarita N.B."/>
            <person name="Prakash J.S."/>
            <person name="Nagesh N."/>
            <person name="Delille D."/>
            <person name="Shivaji S."/>
        </authorList>
    </citation>
    <scope>NUCLEOTIDE SEQUENCE [LARGE SCALE GENOMIC DNA]</scope>
    <source>
        <strain evidence="2 3">DD39</strain>
    </source>
</reference>
<dbReference type="Gene3D" id="3.10.450.40">
    <property type="match status" value="1"/>
</dbReference>
<comment type="caution">
    <text evidence="2">The sequence shown here is derived from an EMBL/GenBank/DDBJ whole genome shotgun (WGS) entry which is preliminary data.</text>
</comment>